<reference evidence="3" key="1">
    <citation type="journal article" date="2014" name="Front. Microbiol.">
        <title>High frequency of phylogenetically diverse reductive dehalogenase-homologous genes in deep subseafloor sedimentary metagenomes.</title>
        <authorList>
            <person name="Kawai M."/>
            <person name="Futagami T."/>
            <person name="Toyoda A."/>
            <person name="Takaki Y."/>
            <person name="Nishi S."/>
            <person name="Hori S."/>
            <person name="Arai W."/>
            <person name="Tsubouchi T."/>
            <person name="Morono Y."/>
            <person name="Uchiyama I."/>
            <person name="Ito T."/>
            <person name="Fujiyama A."/>
            <person name="Inagaki F."/>
            <person name="Takami H."/>
        </authorList>
    </citation>
    <scope>NUCLEOTIDE SEQUENCE</scope>
    <source>
        <strain evidence="3">Expedition CK06-06</strain>
    </source>
</reference>
<name>X1GTM4_9ZZZZ</name>
<dbReference type="Gene3D" id="3.40.50.300">
    <property type="entry name" value="P-loop containing nucleotide triphosphate hydrolases"/>
    <property type="match status" value="1"/>
</dbReference>
<keyword evidence="1" id="KW-0547">Nucleotide-binding</keyword>
<dbReference type="InterPro" id="IPR006762">
    <property type="entry name" value="Gtr1_RagA"/>
</dbReference>
<dbReference type="InterPro" id="IPR027417">
    <property type="entry name" value="P-loop_NTPase"/>
</dbReference>
<dbReference type="Pfam" id="PF04670">
    <property type="entry name" value="Gtr1_RagA"/>
    <property type="match status" value="1"/>
</dbReference>
<dbReference type="AlphaFoldDB" id="X1GTM4"/>
<dbReference type="SUPFAM" id="SSF52540">
    <property type="entry name" value="P-loop containing nucleoside triphosphate hydrolases"/>
    <property type="match status" value="1"/>
</dbReference>
<sequence length="241" mass="27493">TGTILSDLLKDEDKQRKTFESANAIVYIFDYPTYIENSEYIINDIRSIYNINKKYDFGANIILFLHKIDLIIAKKIGFKLAIVKKQINKLLSLPEDLPIHFTSLHPNLIYTIYNALSDTIGTFSEDISNLKSLISNLTKDLSKTISFVSNKEDNLIIQVISDDFDTSILFSLYEKIYKVSSSQNDLLSKSNFIALDSKILNTVSANISTFNTIFKNIIILSETLEKNELDKLIEELKNKLS</sequence>
<dbReference type="GO" id="GO:0005525">
    <property type="term" value="F:GTP binding"/>
    <property type="evidence" value="ECO:0007669"/>
    <property type="project" value="UniProtKB-KW"/>
</dbReference>
<protein>
    <recommendedName>
        <fullName evidence="4">G domain-containing protein</fullName>
    </recommendedName>
</protein>
<gene>
    <name evidence="3" type="ORF">S03H2_31060</name>
</gene>
<evidence type="ECO:0000256" key="1">
    <source>
        <dbReference type="ARBA" id="ARBA00022741"/>
    </source>
</evidence>
<evidence type="ECO:0008006" key="4">
    <source>
        <dbReference type="Google" id="ProtNLM"/>
    </source>
</evidence>
<dbReference type="EMBL" id="BARU01018814">
    <property type="protein sequence ID" value="GAH60497.1"/>
    <property type="molecule type" value="Genomic_DNA"/>
</dbReference>
<comment type="caution">
    <text evidence="3">The sequence shown here is derived from an EMBL/GenBank/DDBJ whole genome shotgun (WGS) entry which is preliminary data.</text>
</comment>
<feature type="non-terminal residue" evidence="3">
    <location>
        <position position="1"/>
    </location>
</feature>
<organism evidence="3">
    <name type="scientific">marine sediment metagenome</name>
    <dbReference type="NCBI Taxonomy" id="412755"/>
    <lineage>
        <taxon>unclassified sequences</taxon>
        <taxon>metagenomes</taxon>
        <taxon>ecological metagenomes</taxon>
    </lineage>
</organism>
<keyword evidence="2" id="KW-0342">GTP-binding</keyword>
<evidence type="ECO:0000256" key="2">
    <source>
        <dbReference type="ARBA" id="ARBA00023134"/>
    </source>
</evidence>
<proteinExistence type="predicted"/>
<evidence type="ECO:0000313" key="3">
    <source>
        <dbReference type="EMBL" id="GAH60497.1"/>
    </source>
</evidence>
<accession>X1GTM4</accession>